<organism evidence="1 2">
    <name type="scientific">Pluteus cervinus</name>
    <dbReference type="NCBI Taxonomy" id="181527"/>
    <lineage>
        <taxon>Eukaryota</taxon>
        <taxon>Fungi</taxon>
        <taxon>Dikarya</taxon>
        <taxon>Basidiomycota</taxon>
        <taxon>Agaricomycotina</taxon>
        <taxon>Agaricomycetes</taxon>
        <taxon>Agaricomycetidae</taxon>
        <taxon>Agaricales</taxon>
        <taxon>Pluteineae</taxon>
        <taxon>Pluteaceae</taxon>
        <taxon>Pluteus</taxon>
    </lineage>
</organism>
<evidence type="ECO:0000313" key="2">
    <source>
        <dbReference type="Proteomes" id="UP000308600"/>
    </source>
</evidence>
<name>A0ACD2ZY88_9AGAR</name>
<dbReference type="Proteomes" id="UP000308600">
    <property type="component" value="Unassembled WGS sequence"/>
</dbReference>
<proteinExistence type="predicted"/>
<protein>
    <submittedName>
        <fullName evidence="1">Uncharacterized protein</fullName>
    </submittedName>
</protein>
<gene>
    <name evidence="1" type="ORF">BDN72DRAFT_914011</name>
</gene>
<reference evidence="1 2" key="1">
    <citation type="journal article" date="2019" name="Nat. Ecol. Evol.">
        <title>Megaphylogeny resolves global patterns of mushroom evolution.</title>
        <authorList>
            <person name="Varga T."/>
            <person name="Krizsan K."/>
            <person name="Foldi C."/>
            <person name="Dima B."/>
            <person name="Sanchez-Garcia M."/>
            <person name="Sanchez-Ramirez S."/>
            <person name="Szollosi G.J."/>
            <person name="Szarkandi J.G."/>
            <person name="Papp V."/>
            <person name="Albert L."/>
            <person name="Andreopoulos W."/>
            <person name="Angelini C."/>
            <person name="Antonin V."/>
            <person name="Barry K.W."/>
            <person name="Bougher N.L."/>
            <person name="Buchanan P."/>
            <person name="Buyck B."/>
            <person name="Bense V."/>
            <person name="Catcheside P."/>
            <person name="Chovatia M."/>
            <person name="Cooper J."/>
            <person name="Damon W."/>
            <person name="Desjardin D."/>
            <person name="Finy P."/>
            <person name="Geml J."/>
            <person name="Haridas S."/>
            <person name="Hughes K."/>
            <person name="Justo A."/>
            <person name="Karasinski D."/>
            <person name="Kautmanova I."/>
            <person name="Kiss B."/>
            <person name="Kocsube S."/>
            <person name="Kotiranta H."/>
            <person name="LaButti K.M."/>
            <person name="Lechner B.E."/>
            <person name="Liimatainen K."/>
            <person name="Lipzen A."/>
            <person name="Lukacs Z."/>
            <person name="Mihaltcheva S."/>
            <person name="Morgado L.N."/>
            <person name="Niskanen T."/>
            <person name="Noordeloos M.E."/>
            <person name="Ohm R.A."/>
            <person name="Ortiz-Santana B."/>
            <person name="Ovrebo C."/>
            <person name="Racz N."/>
            <person name="Riley R."/>
            <person name="Savchenko A."/>
            <person name="Shiryaev A."/>
            <person name="Soop K."/>
            <person name="Spirin V."/>
            <person name="Szebenyi C."/>
            <person name="Tomsovsky M."/>
            <person name="Tulloss R.E."/>
            <person name="Uehling J."/>
            <person name="Grigoriev I.V."/>
            <person name="Vagvolgyi C."/>
            <person name="Papp T."/>
            <person name="Martin F.M."/>
            <person name="Miettinen O."/>
            <person name="Hibbett D.S."/>
            <person name="Nagy L.G."/>
        </authorList>
    </citation>
    <scope>NUCLEOTIDE SEQUENCE [LARGE SCALE GENOMIC DNA]</scope>
    <source>
        <strain evidence="1 2">NL-1719</strain>
    </source>
</reference>
<dbReference type="EMBL" id="ML209435">
    <property type="protein sequence ID" value="TFK58336.1"/>
    <property type="molecule type" value="Genomic_DNA"/>
</dbReference>
<keyword evidence="2" id="KW-1185">Reference proteome</keyword>
<accession>A0ACD2ZY88</accession>
<sequence length="1018" mass="112821">MESRPRNSPMRLRRMPDSPVPSGNRSETSISGRSESGISDGGVEDTEYELGPALKAFWSLNASRVPSGSRRKALEVWAGEKTSRLMGRDGVFSQEAQVDAYMTLLTSAVEQYVRKRAERGDRSPSGSVMTVRSELSSISGGRGRRQTDRLEGGATETMGSVLFIGVAGNVDREYPVVGPSNVVKNVNPNIGSPFDIGNQTEIENLGDSPVSLRKAATRELIAPKRGDESERQYQQRRDAVERLYVTSVNNAGGAIASGSSIYAAPRGNKQLGGERRPIEQSERRSEVKREEEARTRVPSTGLSSISEEIGIFDSDSQGVESPESRARRQLNAKGKQPMRNTSPERLVKVPQQKQHRASTPVQKGNKNQIGVHTQGEKPTVASTTQRVARAVSFADRTIYQRYRDEDIEKGQESLYDDQGIAFVGRMAVEAEDLEKILSGKSRRNGRERSAKPTQRQNSGERSQSVTPGRGVAQDDGSEELEPLNTATSQGRERLEYSMPPPDYNRGSTMPGSTLATQHHRRIMRNRLTRLIQERLQVRPRLPDTHRSRRFDSKAVDQYQGSPKFSELENWLTGVCVHMESVQYGGEDMDGERVRVTSELLTGEAKKWYNHQVVNINREKKGWTFEEVILGLYSRFVHASTTQDARSRFYRTRYSTRTGVQGYYETLLSHAQNMVVYPDQYTLISTFLRGLPEGLKVELIKTKGLVPEVHRVEEFVSAAKAWEEANQTYEYFSQLGEAGIPVAKLRESRGQGQSAEPQKESGQDKPNGGNLGATNPKGYREGRRESGPREGRRDNGPRESRRDNAPRDETRRNTRNLTGRKDDGNQPKPGEKTSENVCYECGKPGHYARDCKSGKKEFLKAAHTEVPESGGDDPQSEEPQDGSDSGGESDQSSHHTVYSEVKFDGNEYYTQQSDSEDALRAMSVLAADDHLAANEAGPVGVKKNDGGQKDVVIRRSHSKRTRPTVAFAAKECLASYVEVGGVKAWALWDSGSTTTGVTPAFAQVANIRKIGMALSCFVL</sequence>
<evidence type="ECO:0000313" key="1">
    <source>
        <dbReference type="EMBL" id="TFK58336.1"/>
    </source>
</evidence>